<accession>A0ABN7A591</accession>
<dbReference type="InterPro" id="IPR012337">
    <property type="entry name" value="RNaseH-like_sf"/>
</dbReference>
<name>A0ABN7A591_9HEMI</name>
<evidence type="ECO:0000313" key="3">
    <source>
        <dbReference type="EMBL" id="BES87357.1"/>
    </source>
</evidence>
<feature type="region of interest" description="Disordered" evidence="1">
    <location>
        <begin position="362"/>
        <end position="408"/>
    </location>
</feature>
<dbReference type="Pfam" id="PF00665">
    <property type="entry name" value="rve"/>
    <property type="match status" value="1"/>
</dbReference>
<proteinExistence type="predicted"/>
<feature type="domain" description="Integrase catalytic" evidence="2">
    <location>
        <begin position="95"/>
        <end position="268"/>
    </location>
</feature>
<dbReference type="InterPro" id="IPR001584">
    <property type="entry name" value="Integrase_cat-core"/>
</dbReference>
<keyword evidence="4" id="KW-1185">Reference proteome</keyword>
<gene>
    <name evidence="3" type="ORF">NTJ_00162</name>
</gene>
<dbReference type="PANTHER" id="PTHR38681:SF1">
    <property type="entry name" value="RETROVIRUS-RELATED POL POLYPROTEIN FROM TRANSPOSON 412-LIKE PROTEIN"/>
    <property type="match status" value="1"/>
</dbReference>
<evidence type="ECO:0000313" key="4">
    <source>
        <dbReference type="Proteomes" id="UP001307889"/>
    </source>
</evidence>
<dbReference type="EMBL" id="AP028909">
    <property type="protein sequence ID" value="BES87357.1"/>
    <property type="molecule type" value="Genomic_DNA"/>
</dbReference>
<dbReference type="PROSITE" id="PS50994">
    <property type="entry name" value="INTEGRASE"/>
    <property type="match status" value="1"/>
</dbReference>
<dbReference type="InterPro" id="IPR036397">
    <property type="entry name" value="RNaseH_sf"/>
</dbReference>
<sequence length="421" mass="48370">MTAGLKLRLTQLEGVSLYCDIATGQLRPYVPKILRFPLFQQYHSLSHPGGRSSSRMISRRFVWPYMQRDIKTWVRQCHDCQASKVHRHERTPLVHFLKPDARFAHVHVDLVGPLPTSRGQTYLLTCIDRYTRWLEALPMTDQSALTVAQTFFEGWISRFGTPVCLVTDQGRNFESALFQEVAKTLGIELKRTTAYHPQANGLIERQHRTLKSALMCRIQESRESWMNELPVVLLGMRASFKEDIQATASEMVYGTDLRLPGDFFDRPSSNPPTHDYVQKLRAVFSQLRPSNTAWHSSTKIFHHPDLNICTHVYIRQDGVKPSLQRPYAGPYKVVKRDQKTFQVVIGRRTVIVSRDRVKPAFTSGDSQHRLAPTTLGPINLRHPSTSSTQRTSQTQDQALPRTTTRSGRRVHFPRRLVSYIQ</sequence>
<dbReference type="Pfam" id="PF17921">
    <property type="entry name" value="Integrase_H2C2"/>
    <property type="match status" value="1"/>
</dbReference>
<dbReference type="InterPro" id="IPR041588">
    <property type="entry name" value="Integrase_H2C2"/>
</dbReference>
<evidence type="ECO:0000256" key="1">
    <source>
        <dbReference type="SAM" id="MobiDB-lite"/>
    </source>
</evidence>
<reference evidence="3 4" key="1">
    <citation type="submission" date="2023-09" db="EMBL/GenBank/DDBJ databases">
        <title>Nesidiocoris tenuis whole genome shotgun sequence.</title>
        <authorList>
            <person name="Shibata T."/>
            <person name="Shimoda M."/>
            <person name="Kobayashi T."/>
            <person name="Uehara T."/>
        </authorList>
    </citation>
    <scope>NUCLEOTIDE SEQUENCE [LARGE SCALE GENOMIC DNA]</scope>
    <source>
        <strain evidence="3 4">Japan</strain>
    </source>
</reference>
<feature type="compositionally biased region" description="Low complexity" evidence="1">
    <location>
        <begin position="384"/>
        <end position="397"/>
    </location>
</feature>
<organism evidence="3 4">
    <name type="scientific">Nesidiocoris tenuis</name>
    <dbReference type="NCBI Taxonomy" id="355587"/>
    <lineage>
        <taxon>Eukaryota</taxon>
        <taxon>Metazoa</taxon>
        <taxon>Ecdysozoa</taxon>
        <taxon>Arthropoda</taxon>
        <taxon>Hexapoda</taxon>
        <taxon>Insecta</taxon>
        <taxon>Pterygota</taxon>
        <taxon>Neoptera</taxon>
        <taxon>Paraneoptera</taxon>
        <taxon>Hemiptera</taxon>
        <taxon>Heteroptera</taxon>
        <taxon>Panheteroptera</taxon>
        <taxon>Cimicomorpha</taxon>
        <taxon>Miridae</taxon>
        <taxon>Dicyphina</taxon>
        <taxon>Nesidiocoris</taxon>
    </lineage>
</organism>
<dbReference type="Gene3D" id="3.30.420.10">
    <property type="entry name" value="Ribonuclease H-like superfamily/Ribonuclease H"/>
    <property type="match status" value="1"/>
</dbReference>
<evidence type="ECO:0000259" key="2">
    <source>
        <dbReference type="PROSITE" id="PS50994"/>
    </source>
</evidence>
<dbReference type="Proteomes" id="UP001307889">
    <property type="component" value="Chromosome 1"/>
</dbReference>
<dbReference type="SUPFAM" id="SSF53098">
    <property type="entry name" value="Ribonuclease H-like"/>
    <property type="match status" value="1"/>
</dbReference>
<protein>
    <recommendedName>
        <fullName evidence="2">Integrase catalytic domain-containing protein</fullName>
    </recommendedName>
</protein>
<dbReference type="PANTHER" id="PTHR38681">
    <property type="entry name" value="RETROVIRUS-RELATED POL POLYPROTEIN FROM TRANSPOSON 412-LIKE PROTEIN-RELATED"/>
    <property type="match status" value="1"/>
</dbReference>
<dbReference type="Gene3D" id="1.10.340.70">
    <property type="match status" value="1"/>
</dbReference>